<protein>
    <submittedName>
        <fullName evidence="2">Uncharacterized protein</fullName>
    </submittedName>
</protein>
<feature type="compositionally biased region" description="Acidic residues" evidence="1">
    <location>
        <begin position="1"/>
        <end position="10"/>
    </location>
</feature>
<gene>
    <name evidence="2" type="ORF">SAMN05444392_11188</name>
</gene>
<dbReference type="AlphaFoldDB" id="A0A1M5A1D5"/>
<evidence type="ECO:0000256" key="1">
    <source>
        <dbReference type="SAM" id="MobiDB-lite"/>
    </source>
</evidence>
<sequence>MKQTEDDEEGQLPAGENERKHKDTYRNEEIERRTNEIRLKNMIIRLSKKYGVPVTGDLGELLESLHQKKIITHKQLVAFYEDKIE</sequence>
<keyword evidence="3" id="KW-1185">Reference proteome</keyword>
<accession>A0A1M5A1D5</accession>
<organism evidence="2 3">
    <name type="scientific">Seinonella peptonophila</name>
    <dbReference type="NCBI Taxonomy" id="112248"/>
    <lineage>
        <taxon>Bacteria</taxon>
        <taxon>Bacillati</taxon>
        <taxon>Bacillota</taxon>
        <taxon>Bacilli</taxon>
        <taxon>Bacillales</taxon>
        <taxon>Thermoactinomycetaceae</taxon>
        <taxon>Seinonella</taxon>
    </lineage>
</organism>
<dbReference type="RefSeq" id="WP_073156412.1">
    <property type="nucleotide sequence ID" value="NZ_FQVL01000011.1"/>
</dbReference>
<proteinExistence type="predicted"/>
<dbReference type="EMBL" id="FQVL01000011">
    <property type="protein sequence ID" value="SHF23937.1"/>
    <property type="molecule type" value="Genomic_DNA"/>
</dbReference>
<name>A0A1M5A1D5_9BACL</name>
<dbReference type="Proteomes" id="UP000184476">
    <property type="component" value="Unassembled WGS sequence"/>
</dbReference>
<evidence type="ECO:0000313" key="3">
    <source>
        <dbReference type="Proteomes" id="UP000184476"/>
    </source>
</evidence>
<reference evidence="2 3" key="1">
    <citation type="submission" date="2016-11" db="EMBL/GenBank/DDBJ databases">
        <authorList>
            <person name="Jaros S."/>
            <person name="Januszkiewicz K."/>
            <person name="Wedrychowicz H."/>
        </authorList>
    </citation>
    <scope>NUCLEOTIDE SEQUENCE [LARGE SCALE GENOMIC DNA]</scope>
    <source>
        <strain evidence="2 3">DSM 44666</strain>
    </source>
</reference>
<feature type="compositionally biased region" description="Basic and acidic residues" evidence="1">
    <location>
        <begin position="16"/>
        <end position="29"/>
    </location>
</feature>
<feature type="region of interest" description="Disordered" evidence="1">
    <location>
        <begin position="1"/>
        <end position="29"/>
    </location>
</feature>
<evidence type="ECO:0000313" key="2">
    <source>
        <dbReference type="EMBL" id="SHF23937.1"/>
    </source>
</evidence>